<dbReference type="PANTHER" id="PTHR36849">
    <property type="entry name" value="CYTOPLASMIC PROTEIN-RELATED"/>
    <property type="match status" value="1"/>
</dbReference>
<organism evidence="1 2">
    <name type="scientific">Halococcus thailandensis JCM 13552</name>
    <dbReference type="NCBI Taxonomy" id="1227457"/>
    <lineage>
        <taxon>Archaea</taxon>
        <taxon>Methanobacteriati</taxon>
        <taxon>Methanobacteriota</taxon>
        <taxon>Stenosarchaea group</taxon>
        <taxon>Halobacteria</taxon>
        <taxon>Halobacteriales</taxon>
        <taxon>Halococcaceae</taxon>
        <taxon>Halococcus</taxon>
    </lineage>
</organism>
<keyword evidence="2" id="KW-1185">Reference proteome</keyword>
<evidence type="ECO:0008006" key="3">
    <source>
        <dbReference type="Google" id="ProtNLM"/>
    </source>
</evidence>
<accession>M0N9C7</accession>
<dbReference type="PATRIC" id="fig|1227457.3.peg.1183"/>
<dbReference type="InterPro" id="IPR052552">
    <property type="entry name" value="YeaO-like"/>
</dbReference>
<proteinExistence type="predicted"/>
<dbReference type="EMBL" id="AOMF01000136">
    <property type="protein sequence ID" value="EMA54476.1"/>
    <property type="molecule type" value="Genomic_DNA"/>
</dbReference>
<dbReference type="RefSeq" id="WP_007738938.1">
    <property type="nucleotide sequence ID" value="NZ_AOMF01000136.1"/>
</dbReference>
<evidence type="ECO:0000313" key="2">
    <source>
        <dbReference type="Proteomes" id="UP000011680"/>
    </source>
</evidence>
<evidence type="ECO:0000313" key="1">
    <source>
        <dbReference type="EMBL" id="EMA54476.1"/>
    </source>
</evidence>
<comment type="caution">
    <text evidence="1">The sequence shown here is derived from an EMBL/GenBank/DDBJ whole genome shotgun (WGS) entry which is preliminary data.</text>
</comment>
<sequence>MPIQTKRIYEEPDPEDGTRVLVDRLWPRGVSKEDAALDRWAKDAAPSDELRNWFDHDPERWDEFKERYRDELSDRDVVDELRELADGGTVTLLYAATDREHNNAVVLRDVLESE</sequence>
<name>M0N9C7_9EURY</name>
<dbReference type="AlphaFoldDB" id="M0N9C7"/>
<dbReference type="Pfam" id="PF22752">
    <property type="entry name" value="DUF488-N3i"/>
    <property type="match status" value="1"/>
</dbReference>
<dbReference type="OrthoDB" id="7940at2157"/>
<reference evidence="1 2" key="1">
    <citation type="journal article" date="2014" name="PLoS Genet.">
        <title>Phylogenetically driven sequencing of extremely halophilic archaea reveals strategies for static and dynamic osmo-response.</title>
        <authorList>
            <person name="Becker E.A."/>
            <person name="Seitzer P.M."/>
            <person name="Tritt A."/>
            <person name="Larsen D."/>
            <person name="Krusor M."/>
            <person name="Yao A.I."/>
            <person name="Wu D."/>
            <person name="Madern D."/>
            <person name="Eisen J.A."/>
            <person name="Darling A.E."/>
            <person name="Facciotti M.T."/>
        </authorList>
    </citation>
    <scope>NUCLEOTIDE SEQUENCE [LARGE SCALE GENOMIC DNA]</scope>
    <source>
        <strain evidence="1 2">JCM 13552</strain>
    </source>
</reference>
<dbReference type="PANTHER" id="PTHR36849:SF1">
    <property type="entry name" value="CYTOPLASMIC PROTEIN"/>
    <property type="match status" value="1"/>
</dbReference>
<dbReference type="Proteomes" id="UP000011680">
    <property type="component" value="Unassembled WGS sequence"/>
</dbReference>
<dbReference type="eggNOG" id="arCOG06027">
    <property type="taxonomic scope" value="Archaea"/>
</dbReference>
<gene>
    <name evidence="1" type="ORF">C451_06615</name>
</gene>
<protein>
    <recommendedName>
        <fullName evidence="3">Uroporphyrin-III C-methyltransferase</fullName>
    </recommendedName>
</protein>